<keyword evidence="4" id="KW-0217">Developmental protein</keyword>
<dbReference type="GO" id="GO:0030154">
    <property type="term" value="P:cell differentiation"/>
    <property type="evidence" value="ECO:0007669"/>
    <property type="project" value="UniProtKB-KW"/>
</dbReference>
<evidence type="ECO:0000256" key="1">
    <source>
        <dbReference type="ARBA" id="ARBA00004123"/>
    </source>
</evidence>
<evidence type="ECO:0000256" key="10">
    <source>
        <dbReference type="ARBA" id="ARBA00023254"/>
    </source>
</evidence>
<sequence>MVKGINDKQTGFWMFLKHIRPELEQKLGEQIKTADLIRFGQPYWAKLNYEVKEEWNEKAKKYNKSARLNRLLEPVDFARPCASQKLKPSKIIPPSRRYDEVDQYSRKYFAEVDDDFEGKRENDRREFIDHYQWKFARKVVTANVYYEDSSKKQMIPSEISILKFSIKRGIYDHRHYILGFAESGIIFEDCKTEAEENEQITGLLMNSDRMTANVRFDYAHIWDEIKTFTKIDGDGVKLLLLSNCWNTVVGSFDALFVYANEKSFSRIETRFATLEDYFMAVYATVNDVPISDEIKSDIAIEMNEPWYRTVFFDSVTCDFHADLKYTKECQAKSCSLFAAHKAA</sequence>
<evidence type="ECO:0000313" key="12">
    <source>
        <dbReference type="EMBL" id="VDK86291.1"/>
    </source>
</evidence>
<dbReference type="InterPro" id="IPR039259">
    <property type="entry name" value="Protein_maelstrom"/>
</dbReference>
<dbReference type="GO" id="GO:0043186">
    <property type="term" value="C:P granule"/>
    <property type="evidence" value="ECO:0007669"/>
    <property type="project" value="TreeGrafter"/>
</dbReference>
<gene>
    <name evidence="12" type="ORF">NOO_LOCUS7464</name>
</gene>
<dbReference type="GO" id="GO:0007283">
    <property type="term" value="P:spermatogenesis"/>
    <property type="evidence" value="ECO:0007669"/>
    <property type="project" value="TreeGrafter"/>
</dbReference>
<dbReference type="PANTHER" id="PTHR21358:SF4">
    <property type="entry name" value="PROTEIN MAELSTROM HOMOLOG"/>
    <property type="match status" value="1"/>
</dbReference>
<reference evidence="12 13" key="1">
    <citation type="submission" date="2018-08" db="EMBL/GenBank/DDBJ databases">
        <authorList>
            <person name="Laetsch R D."/>
            <person name="Stevens L."/>
            <person name="Kumar S."/>
            <person name="Blaxter L. M."/>
        </authorList>
    </citation>
    <scope>NUCLEOTIDE SEQUENCE [LARGE SCALE GENOMIC DNA]</scope>
</reference>
<evidence type="ECO:0000256" key="9">
    <source>
        <dbReference type="ARBA" id="ARBA00023242"/>
    </source>
</evidence>
<dbReference type="GO" id="GO:0007140">
    <property type="term" value="P:male meiotic nuclear division"/>
    <property type="evidence" value="ECO:0007669"/>
    <property type="project" value="TreeGrafter"/>
</dbReference>
<dbReference type="AlphaFoldDB" id="A0A3P6V7X2"/>
<protein>
    <recommendedName>
        <fullName evidence="11">Maelstrom domain-containing protein</fullName>
    </recommendedName>
</protein>
<keyword evidence="10" id="KW-0469">Meiosis</keyword>
<dbReference type="GO" id="GO:0045892">
    <property type="term" value="P:negative regulation of DNA-templated transcription"/>
    <property type="evidence" value="ECO:0007669"/>
    <property type="project" value="TreeGrafter"/>
</dbReference>
<evidence type="ECO:0000313" key="13">
    <source>
        <dbReference type="Proteomes" id="UP000271087"/>
    </source>
</evidence>
<dbReference type="SUPFAM" id="SSF47095">
    <property type="entry name" value="HMG-box"/>
    <property type="match status" value="1"/>
</dbReference>
<dbReference type="Proteomes" id="UP000271087">
    <property type="component" value="Unassembled WGS sequence"/>
</dbReference>
<dbReference type="GO" id="GO:0005634">
    <property type="term" value="C:nucleus"/>
    <property type="evidence" value="ECO:0007669"/>
    <property type="project" value="UniProtKB-SubCell"/>
</dbReference>
<evidence type="ECO:0000256" key="7">
    <source>
        <dbReference type="ARBA" id="ARBA00023125"/>
    </source>
</evidence>
<dbReference type="GO" id="GO:0043565">
    <property type="term" value="F:sequence-specific DNA binding"/>
    <property type="evidence" value="ECO:0007669"/>
    <property type="project" value="TreeGrafter"/>
</dbReference>
<comment type="subcellular location">
    <subcellularLocation>
        <location evidence="2">Cytoplasm</location>
    </subcellularLocation>
    <subcellularLocation>
        <location evidence="1">Nucleus</location>
    </subcellularLocation>
</comment>
<keyword evidence="7" id="KW-0238">DNA-binding</keyword>
<evidence type="ECO:0000256" key="5">
    <source>
        <dbReference type="ARBA" id="ARBA00022490"/>
    </source>
</evidence>
<dbReference type="OrthoDB" id="5853619at2759"/>
<dbReference type="InterPro" id="IPR036910">
    <property type="entry name" value="HMG_box_dom_sf"/>
</dbReference>
<keyword evidence="13" id="KW-1185">Reference proteome</keyword>
<proteinExistence type="inferred from homology"/>
<dbReference type="EMBL" id="UYRW01002674">
    <property type="protein sequence ID" value="VDK86291.1"/>
    <property type="molecule type" value="Genomic_DNA"/>
</dbReference>
<name>A0A3P6V7X2_ONCOC</name>
<evidence type="ECO:0000256" key="6">
    <source>
        <dbReference type="ARBA" id="ARBA00022782"/>
    </source>
</evidence>
<dbReference type="PANTHER" id="PTHR21358">
    <property type="entry name" value="PROTEIN MAELSTROM HOMOLOG"/>
    <property type="match status" value="1"/>
</dbReference>
<dbReference type="GO" id="GO:0034587">
    <property type="term" value="P:piRNA processing"/>
    <property type="evidence" value="ECO:0007669"/>
    <property type="project" value="TreeGrafter"/>
</dbReference>
<accession>A0A3P6V7X2</accession>
<feature type="domain" description="Maelstrom" evidence="11">
    <location>
        <begin position="152"/>
        <end position="336"/>
    </location>
</feature>
<keyword evidence="6" id="KW-0221">Differentiation</keyword>
<dbReference type="Pfam" id="PF13017">
    <property type="entry name" value="Maelstrom"/>
    <property type="match status" value="1"/>
</dbReference>
<organism evidence="12 13">
    <name type="scientific">Onchocerca ochengi</name>
    <name type="common">Filarial nematode worm</name>
    <dbReference type="NCBI Taxonomy" id="42157"/>
    <lineage>
        <taxon>Eukaryota</taxon>
        <taxon>Metazoa</taxon>
        <taxon>Ecdysozoa</taxon>
        <taxon>Nematoda</taxon>
        <taxon>Chromadorea</taxon>
        <taxon>Rhabditida</taxon>
        <taxon>Spirurina</taxon>
        <taxon>Spiruromorpha</taxon>
        <taxon>Filarioidea</taxon>
        <taxon>Onchocercidae</taxon>
        <taxon>Onchocerca</taxon>
    </lineage>
</organism>
<keyword evidence="8" id="KW-0943">RNA-mediated gene silencing</keyword>
<evidence type="ECO:0000256" key="8">
    <source>
        <dbReference type="ARBA" id="ARBA00023158"/>
    </source>
</evidence>
<keyword evidence="9" id="KW-0539">Nucleus</keyword>
<evidence type="ECO:0000256" key="2">
    <source>
        <dbReference type="ARBA" id="ARBA00004496"/>
    </source>
</evidence>
<dbReference type="InterPro" id="IPR024970">
    <property type="entry name" value="Maelstrom"/>
</dbReference>
<dbReference type="GO" id="GO:0060964">
    <property type="term" value="P:regulation of miRNA-mediated gene silencing"/>
    <property type="evidence" value="ECO:0007669"/>
    <property type="project" value="InterPro"/>
</dbReference>
<evidence type="ECO:0000256" key="3">
    <source>
        <dbReference type="ARBA" id="ARBA00007057"/>
    </source>
</evidence>
<comment type="similarity">
    <text evidence="3">Belongs to the maelstrom family.</text>
</comment>
<evidence type="ECO:0000256" key="4">
    <source>
        <dbReference type="ARBA" id="ARBA00022473"/>
    </source>
</evidence>
<keyword evidence="5" id="KW-0963">Cytoplasm</keyword>
<feature type="non-terminal residue" evidence="12">
    <location>
        <position position="343"/>
    </location>
</feature>
<evidence type="ECO:0000259" key="11">
    <source>
        <dbReference type="Pfam" id="PF13017"/>
    </source>
</evidence>